<dbReference type="Pfam" id="PF00787">
    <property type="entry name" value="PX"/>
    <property type="match status" value="1"/>
</dbReference>
<evidence type="ECO:0000313" key="3">
    <source>
        <dbReference type="Proteomes" id="UP000738359"/>
    </source>
</evidence>
<dbReference type="GO" id="GO:0042147">
    <property type="term" value="P:retrograde transport, endosome to Golgi"/>
    <property type="evidence" value="ECO:0007669"/>
    <property type="project" value="TreeGrafter"/>
</dbReference>
<dbReference type="InterPro" id="IPR001683">
    <property type="entry name" value="PX_dom"/>
</dbReference>
<dbReference type="SMART" id="SM00312">
    <property type="entry name" value="PX"/>
    <property type="match status" value="1"/>
</dbReference>
<dbReference type="Proteomes" id="UP000738359">
    <property type="component" value="Unassembled WGS sequence"/>
</dbReference>
<dbReference type="PANTHER" id="PTHR47433:SF1">
    <property type="entry name" value="VACUOLAR PROTEIN SORTING-ASSOCIATED PROTEIN 17"/>
    <property type="match status" value="1"/>
</dbReference>
<proteinExistence type="predicted"/>
<sequence>MTRRDSSYEQQRVKAPVYLRITIPDTDRKGKDGMFVLSVQTNMPRYKRQSYQNVTRSYLEFVRLREHLVEEHPEAIVPVLPPERSLVSAADVHSMRQFLERISHHPVLSQDYELQLFIESEFGFLPPAKPKRILGKLLDIGVKRFSSGASAGLSLGSGSGDTDDEFEEERAIASKVESKLQIVIKNLDKEIKARRDFSSKEAELATLSNTLAASESIPELARAFKLLAKPLDGMAKASKAQVGGDATVLGSFLDYKLQHVQALGSALDYRLSVLGEYDAAIRSTESKRKTMERLRSSTSINPEKVTDSIDDLEDAQLFEGNMKKRLEQVSAALTKDLEGYRQQSEDDFLRALRQYSQRQIGFERAKLEELESVGAGIKADAALGQTASHTALHTS</sequence>
<dbReference type="PANTHER" id="PTHR47433">
    <property type="entry name" value="VACUOLAR PROTEIN SORTING-ASSOCIATED PROTEIN 17"/>
    <property type="match status" value="1"/>
</dbReference>
<accession>A0A9P6J7M3</accession>
<dbReference type="InterPro" id="IPR036871">
    <property type="entry name" value="PX_dom_sf"/>
</dbReference>
<evidence type="ECO:0000259" key="1">
    <source>
        <dbReference type="PROSITE" id="PS50195"/>
    </source>
</evidence>
<dbReference type="GO" id="GO:0032266">
    <property type="term" value="F:phosphatidylinositol-3-phosphate binding"/>
    <property type="evidence" value="ECO:0007669"/>
    <property type="project" value="TreeGrafter"/>
</dbReference>
<comment type="caution">
    <text evidence="2">The sequence shown here is derived from an EMBL/GenBank/DDBJ whole genome shotgun (WGS) entry which is preliminary data.</text>
</comment>
<dbReference type="AlphaFoldDB" id="A0A9P6J7M3"/>
<dbReference type="GO" id="GO:0005829">
    <property type="term" value="C:cytosol"/>
    <property type="evidence" value="ECO:0007669"/>
    <property type="project" value="GOC"/>
</dbReference>
<dbReference type="Gene3D" id="1.20.1270.60">
    <property type="entry name" value="Arfaptin homology (AH) domain/BAR domain"/>
    <property type="match status" value="1"/>
</dbReference>
<reference evidence="2" key="1">
    <citation type="journal article" date="2020" name="Fungal Divers.">
        <title>Resolving the Mortierellaceae phylogeny through synthesis of multi-gene phylogenetics and phylogenomics.</title>
        <authorList>
            <person name="Vandepol N."/>
            <person name="Liber J."/>
            <person name="Desiro A."/>
            <person name="Na H."/>
            <person name="Kennedy M."/>
            <person name="Barry K."/>
            <person name="Grigoriev I.V."/>
            <person name="Miller A.N."/>
            <person name="O'Donnell K."/>
            <person name="Stajich J.E."/>
            <person name="Bonito G."/>
        </authorList>
    </citation>
    <scope>NUCLEOTIDE SEQUENCE</scope>
    <source>
        <strain evidence="2">CK1249</strain>
    </source>
</reference>
<dbReference type="InterPro" id="IPR027267">
    <property type="entry name" value="AH/BAR_dom_sf"/>
</dbReference>
<dbReference type="InterPro" id="IPR015404">
    <property type="entry name" value="Vps5_C"/>
</dbReference>
<feature type="domain" description="PX" evidence="1">
    <location>
        <begin position="15"/>
        <end position="124"/>
    </location>
</feature>
<dbReference type="PROSITE" id="PS50195">
    <property type="entry name" value="PX"/>
    <property type="match status" value="1"/>
</dbReference>
<dbReference type="GO" id="GO:0005768">
    <property type="term" value="C:endosome"/>
    <property type="evidence" value="ECO:0007669"/>
    <property type="project" value="TreeGrafter"/>
</dbReference>
<dbReference type="Gene3D" id="3.30.1520.10">
    <property type="entry name" value="Phox-like domain"/>
    <property type="match status" value="1"/>
</dbReference>
<dbReference type="EMBL" id="JAAAHY010000374">
    <property type="protein sequence ID" value="KAF9964359.1"/>
    <property type="molecule type" value="Genomic_DNA"/>
</dbReference>
<dbReference type="GO" id="GO:0006886">
    <property type="term" value="P:intracellular protein transport"/>
    <property type="evidence" value="ECO:0007669"/>
    <property type="project" value="TreeGrafter"/>
</dbReference>
<dbReference type="OrthoDB" id="9976382at2759"/>
<keyword evidence="3" id="KW-1185">Reference proteome</keyword>
<dbReference type="GO" id="GO:0030905">
    <property type="term" value="C:retromer, tubulation complex"/>
    <property type="evidence" value="ECO:0007669"/>
    <property type="project" value="TreeGrafter"/>
</dbReference>
<dbReference type="InterPro" id="IPR053055">
    <property type="entry name" value="VPS17"/>
</dbReference>
<gene>
    <name evidence="2" type="primary">VPS17</name>
    <name evidence="2" type="ORF">BGZ70_006581</name>
</gene>
<protein>
    <submittedName>
        <fullName evidence="2">Vacuolar protein sorting-associated protein 17</fullName>
    </submittedName>
</protein>
<evidence type="ECO:0000313" key="2">
    <source>
        <dbReference type="EMBL" id="KAF9964359.1"/>
    </source>
</evidence>
<dbReference type="SUPFAM" id="SSF64268">
    <property type="entry name" value="PX domain"/>
    <property type="match status" value="1"/>
</dbReference>
<dbReference type="Pfam" id="PF09325">
    <property type="entry name" value="Vps5"/>
    <property type="match status" value="1"/>
</dbReference>
<name>A0A9P6J7M3_MORAP</name>
<organism evidence="2 3">
    <name type="scientific">Mortierella alpina</name>
    <name type="common">Oleaginous fungus</name>
    <name type="synonym">Mortierella renispora</name>
    <dbReference type="NCBI Taxonomy" id="64518"/>
    <lineage>
        <taxon>Eukaryota</taxon>
        <taxon>Fungi</taxon>
        <taxon>Fungi incertae sedis</taxon>
        <taxon>Mucoromycota</taxon>
        <taxon>Mortierellomycotina</taxon>
        <taxon>Mortierellomycetes</taxon>
        <taxon>Mortierellales</taxon>
        <taxon>Mortierellaceae</taxon>
        <taxon>Mortierella</taxon>
    </lineage>
</organism>